<proteinExistence type="predicted"/>
<feature type="non-terminal residue" evidence="1">
    <location>
        <position position="42"/>
    </location>
</feature>
<name>A0A383BAA8_9ZZZZ</name>
<reference evidence="1" key="1">
    <citation type="submission" date="2018-05" db="EMBL/GenBank/DDBJ databases">
        <authorList>
            <person name="Lanie J.A."/>
            <person name="Ng W.-L."/>
            <person name="Kazmierczak K.M."/>
            <person name="Andrzejewski T.M."/>
            <person name="Davidsen T.M."/>
            <person name="Wayne K.J."/>
            <person name="Tettelin H."/>
            <person name="Glass J.I."/>
            <person name="Rusch D."/>
            <person name="Podicherti R."/>
            <person name="Tsui H.-C.T."/>
            <person name="Winkler M.E."/>
        </authorList>
    </citation>
    <scope>NUCLEOTIDE SEQUENCE</scope>
</reference>
<dbReference type="EMBL" id="UINC01198807">
    <property type="protein sequence ID" value="SVE16932.1"/>
    <property type="molecule type" value="Genomic_DNA"/>
</dbReference>
<protein>
    <submittedName>
        <fullName evidence="1">Uncharacterized protein</fullName>
    </submittedName>
</protein>
<gene>
    <name evidence="1" type="ORF">METZ01_LOCUS469786</name>
</gene>
<evidence type="ECO:0000313" key="1">
    <source>
        <dbReference type="EMBL" id="SVE16932.1"/>
    </source>
</evidence>
<sequence>MTGETSYLSSALRSELWSAPGDRLRSGAALCTNGDFLDSLCE</sequence>
<dbReference type="AlphaFoldDB" id="A0A383BAA8"/>
<accession>A0A383BAA8</accession>
<organism evidence="1">
    <name type="scientific">marine metagenome</name>
    <dbReference type="NCBI Taxonomy" id="408172"/>
    <lineage>
        <taxon>unclassified sequences</taxon>
        <taxon>metagenomes</taxon>
        <taxon>ecological metagenomes</taxon>
    </lineage>
</organism>